<evidence type="ECO:0000313" key="3">
    <source>
        <dbReference type="Proteomes" id="UP000270296"/>
    </source>
</evidence>
<feature type="chain" id="PRO_5043140275" evidence="1">
    <location>
        <begin position="27"/>
        <end position="193"/>
    </location>
</feature>
<keyword evidence="3" id="KW-1185">Reference proteome</keyword>
<protein>
    <submittedName>
        <fullName evidence="4">DUF3456 domain-containing protein</fullName>
    </submittedName>
</protein>
<dbReference type="EMBL" id="UZAM01011091">
    <property type="protein sequence ID" value="VDP14763.1"/>
    <property type="molecule type" value="Genomic_DNA"/>
</dbReference>
<dbReference type="PANTHER" id="PTHR15881">
    <property type="entry name" value="MARGINAL ZONE B- AND B1-CELL-SPECIFIC PROTEIN"/>
    <property type="match status" value="1"/>
</dbReference>
<evidence type="ECO:0000256" key="1">
    <source>
        <dbReference type="SAM" id="SignalP"/>
    </source>
</evidence>
<name>A0A183IWD6_9BILA</name>
<dbReference type="GO" id="GO:0005576">
    <property type="term" value="C:extracellular region"/>
    <property type="evidence" value="ECO:0007669"/>
    <property type="project" value="TreeGrafter"/>
</dbReference>
<gene>
    <name evidence="2" type="ORF">SBAD_LOCUS7933</name>
</gene>
<sequence>MEYQLVPLNVFIFLLAVIGNENNAKGDTSNGNPSVNLEYLRDLDDDNVYMPHVVRCDGCRIMDKIFYDALEKLVNKSLYEKPQLLEIALIELFESLCNSQFIEYGYAVIDGKKRMKGPGLGNEDLPGVMHSNGKWSIRLQNMCKQYSEELGEREIYEAFLDAYQSGNRKKFFRFLCEDSGSLAFCAENTKTEL</sequence>
<dbReference type="WBParaSite" id="SBAD_0000822801-mRNA-1">
    <property type="protein sequence ID" value="SBAD_0000822801-mRNA-1"/>
    <property type="gene ID" value="SBAD_0000822801"/>
</dbReference>
<reference evidence="4" key="1">
    <citation type="submission" date="2016-06" db="UniProtKB">
        <authorList>
            <consortium name="WormBaseParasite"/>
        </authorList>
    </citation>
    <scope>IDENTIFICATION</scope>
</reference>
<dbReference type="OrthoDB" id="448621at2759"/>
<keyword evidence="1" id="KW-0732">Signal</keyword>
<evidence type="ECO:0000313" key="4">
    <source>
        <dbReference type="WBParaSite" id="SBAD_0000822801-mRNA-1"/>
    </source>
</evidence>
<feature type="signal peptide" evidence="1">
    <location>
        <begin position="1"/>
        <end position="26"/>
    </location>
</feature>
<dbReference type="PANTHER" id="PTHR15881:SF2">
    <property type="entry name" value="MARGINAL ZONE B- AND B1-CELL-SPECIFIC PROTEIN"/>
    <property type="match status" value="1"/>
</dbReference>
<dbReference type="GO" id="GO:0034663">
    <property type="term" value="C:endoplasmic reticulum chaperone complex"/>
    <property type="evidence" value="ECO:0007669"/>
    <property type="project" value="TreeGrafter"/>
</dbReference>
<accession>A0A183IWD6</accession>
<organism evidence="4">
    <name type="scientific">Soboliphyme baturini</name>
    <dbReference type="NCBI Taxonomy" id="241478"/>
    <lineage>
        <taxon>Eukaryota</taxon>
        <taxon>Metazoa</taxon>
        <taxon>Ecdysozoa</taxon>
        <taxon>Nematoda</taxon>
        <taxon>Enoplea</taxon>
        <taxon>Dorylaimia</taxon>
        <taxon>Dioctophymatida</taxon>
        <taxon>Dioctophymatoidea</taxon>
        <taxon>Soboliphymatidae</taxon>
        <taxon>Soboliphyme</taxon>
    </lineage>
</organism>
<proteinExistence type="predicted"/>
<dbReference type="AlphaFoldDB" id="A0A183IWD6"/>
<dbReference type="InterPro" id="IPR052682">
    <property type="entry name" value="MZB1"/>
</dbReference>
<dbReference type="Proteomes" id="UP000270296">
    <property type="component" value="Unassembled WGS sequence"/>
</dbReference>
<reference evidence="2 3" key="2">
    <citation type="submission" date="2018-11" db="EMBL/GenBank/DDBJ databases">
        <authorList>
            <consortium name="Pathogen Informatics"/>
        </authorList>
    </citation>
    <scope>NUCLEOTIDE SEQUENCE [LARGE SCALE GENOMIC DNA]</scope>
</reference>
<evidence type="ECO:0000313" key="2">
    <source>
        <dbReference type="EMBL" id="VDP14763.1"/>
    </source>
</evidence>